<dbReference type="SUPFAM" id="SSF57756">
    <property type="entry name" value="Retrovirus zinc finger-like domains"/>
    <property type="match status" value="1"/>
</dbReference>
<keyword evidence="4" id="KW-1185">Reference proteome</keyword>
<comment type="caution">
    <text evidence="3">The sequence shown here is derived from an EMBL/GenBank/DDBJ whole genome shotgun (WGS) entry which is preliminary data.</text>
</comment>
<proteinExistence type="predicted"/>
<keyword evidence="1" id="KW-0863">Zinc-finger</keyword>
<protein>
    <recommendedName>
        <fullName evidence="2">CCHC-type domain-containing protein</fullName>
    </recommendedName>
</protein>
<dbReference type="InterPro" id="IPR001878">
    <property type="entry name" value="Znf_CCHC"/>
</dbReference>
<accession>A0ABQ9IG07</accession>
<dbReference type="Gene3D" id="4.10.60.10">
    <property type="entry name" value="Zinc finger, CCHC-type"/>
    <property type="match status" value="1"/>
</dbReference>
<dbReference type="InterPro" id="IPR036875">
    <property type="entry name" value="Znf_CCHC_sf"/>
</dbReference>
<feature type="domain" description="CCHC-type" evidence="2">
    <location>
        <begin position="64"/>
        <end position="79"/>
    </location>
</feature>
<organism evidence="3 4">
    <name type="scientific">Dryococelus australis</name>
    <dbReference type="NCBI Taxonomy" id="614101"/>
    <lineage>
        <taxon>Eukaryota</taxon>
        <taxon>Metazoa</taxon>
        <taxon>Ecdysozoa</taxon>
        <taxon>Arthropoda</taxon>
        <taxon>Hexapoda</taxon>
        <taxon>Insecta</taxon>
        <taxon>Pterygota</taxon>
        <taxon>Neoptera</taxon>
        <taxon>Polyneoptera</taxon>
        <taxon>Phasmatodea</taxon>
        <taxon>Verophasmatodea</taxon>
        <taxon>Anareolatae</taxon>
        <taxon>Phasmatidae</taxon>
        <taxon>Eurycanthinae</taxon>
        <taxon>Dryococelus</taxon>
    </lineage>
</organism>
<dbReference type="EMBL" id="JARBHB010000001">
    <property type="protein sequence ID" value="KAJ8895387.1"/>
    <property type="molecule type" value="Genomic_DNA"/>
</dbReference>
<name>A0ABQ9IG07_9NEOP</name>
<sequence>MEKDEDNLTPVVVKTKLLLDEKRIKRDEGAKVMAIKQQLLNRYPNFDTKRRFDYEPRDQRNIFCFACNEPGHIAKFCTKIARQDNAIKTEDQKQGPGYGEQGHQL</sequence>
<keyword evidence="1" id="KW-0862">Zinc</keyword>
<dbReference type="PROSITE" id="PS50158">
    <property type="entry name" value="ZF_CCHC"/>
    <property type="match status" value="1"/>
</dbReference>
<reference evidence="3 4" key="1">
    <citation type="submission" date="2023-02" db="EMBL/GenBank/DDBJ databases">
        <title>LHISI_Scaffold_Assembly.</title>
        <authorList>
            <person name="Stuart O.P."/>
            <person name="Cleave R."/>
            <person name="Magrath M.J.L."/>
            <person name="Mikheyev A.S."/>
        </authorList>
    </citation>
    <scope>NUCLEOTIDE SEQUENCE [LARGE SCALE GENOMIC DNA]</scope>
    <source>
        <strain evidence="3">Daus_M_001</strain>
        <tissue evidence="3">Leg muscle</tissue>
    </source>
</reference>
<dbReference type="Proteomes" id="UP001159363">
    <property type="component" value="Chromosome 1"/>
</dbReference>
<evidence type="ECO:0000313" key="3">
    <source>
        <dbReference type="EMBL" id="KAJ8895387.1"/>
    </source>
</evidence>
<gene>
    <name evidence="3" type="ORF">PR048_000719</name>
</gene>
<keyword evidence="1" id="KW-0479">Metal-binding</keyword>
<evidence type="ECO:0000256" key="1">
    <source>
        <dbReference type="PROSITE-ProRule" id="PRU00047"/>
    </source>
</evidence>
<evidence type="ECO:0000259" key="2">
    <source>
        <dbReference type="PROSITE" id="PS50158"/>
    </source>
</evidence>
<evidence type="ECO:0000313" key="4">
    <source>
        <dbReference type="Proteomes" id="UP001159363"/>
    </source>
</evidence>
<dbReference type="Pfam" id="PF00098">
    <property type="entry name" value="zf-CCHC"/>
    <property type="match status" value="1"/>
</dbReference>